<dbReference type="EMBL" id="JADGJQ010000058">
    <property type="protein sequence ID" value="KAJ3174923.1"/>
    <property type="molecule type" value="Genomic_DNA"/>
</dbReference>
<evidence type="ECO:0000313" key="2">
    <source>
        <dbReference type="EMBL" id="KAJ3174923.1"/>
    </source>
</evidence>
<keyword evidence="3" id="KW-1185">Reference proteome</keyword>
<feature type="compositionally biased region" description="Polar residues" evidence="1">
    <location>
        <begin position="338"/>
        <end position="349"/>
    </location>
</feature>
<dbReference type="Proteomes" id="UP001212152">
    <property type="component" value="Unassembled WGS sequence"/>
</dbReference>
<sequence>MASTTKMLPLTDDYDPRWTDTSAAYQQYMQRKLYGPARENRFLPHSNAEAGDYKSPYADIPPPKWRTTMQDEYPRKHAEPASRMDSSDPTKSHFQIGDPEKQTETASRSHTDFTAPEMPPKIDGKEISKRDHMYPPIYFDEDAVTGNSSTYQSTFAAHHPPRRRILPHKKTHTNIVLGTSQSGYTTTAQDALPLRVPDNQKQTFEKLREWTPAMEDKGGDRWESTTKNAYGVPLNVDYVNASAGADRAAHFTLGTLPEEGRDTSTTYSRSFVPHDARAAAASIRVPVPREKSRVLDERDGVKWSSVYGETYQGKPSSPVVIEKPRTMDTAISFGSYAGRTQPTTSSSYQPPDGPAVRHHRRATSPSRNPLPTTDEDRTTPQRNTMPMVFDAASYRERRRVAKDAAGKVRGSAVFRFADGDNVPQVPAVVVTRMDAAGLPTRPQSAKTFGAGTPPSYTTSTQAYGNFSQEAANRGRGVRPPSHFTRPPIPFDSGSGTAVSVTHACHIEPTRMRYMKPICGL</sequence>
<gene>
    <name evidence="2" type="ORF">HDU87_006589</name>
</gene>
<comment type="caution">
    <text evidence="2">The sequence shown here is derived from an EMBL/GenBank/DDBJ whole genome shotgun (WGS) entry which is preliminary data.</text>
</comment>
<accession>A0AAD5TF21</accession>
<organism evidence="2 3">
    <name type="scientific">Geranomyces variabilis</name>
    <dbReference type="NCBI Taxonomy" id="109894"/>
    <lineage>
        <taxon>Eukaryota</taxon>
        <taxon>Fungi</taxon>
        <taxon>Fungi incertae sedis</taxon>
        <taxon>Chytridiomycota</taxon>
        <taxon>Chytridiomycota incertae sedis</taxon>
        <taxon>Chytridiomycetes</taxon>
        <taxon>Spizellomycetales</taxon>
        <taxon>Powellomycetaceae</taxon>
        <taxon>Geranomyces</taxon>
    </lineage>
</organism>
<evidence type="ECO:0000256" key="1">
    <source>
        <dbReference type="SAM" id="MobiDB-lite"/>
    </source>
</evidence>
<dbReference type="AlphaFoldDB" id="A0AAD5TF21"/>
<feature type="compositionally biased region" description="Basic and acidic residues" evidence="1">
    <location>
        <begin position="98"/>
        <end position="111"/>
    </location>
</feature>
<protein>
    <submittedName>
        <fullName evidence="2">Uncharacterized protein</fullName>
    </submittedName>
</protein>
<feature type="compositionally biased region" description="Basic and acidic residues" evidence="1">
    <location>
        <begin position="72"/>
        <end position="91"/>
    </location>
</feature>
<feature type="region of interest" description="Disordered" evidence="1">
    <location>
        <begin position="39"/>
        <end position="127"/>
    </location>
</feature>
<name>A0AAD5TF21_9FUNG</name>
<evidence type="ECO:0000313" key="3">
    <source>
        <dbReference type="Proteomes" id="UP001212152"/>
    </source>
</evidence>
<reference evidence="2" key="1">
    <citation type="submission" date="2020-05" db="EMBL/GenBank/DDBJ databases">
        <title>Phylogenomic resolution of chytrid fungi.</title>
        <authorList>
            <person name="Stajich J.E."/>
            <person name="Amses K."/>
            <person name="Simmons R."/>
            <person name="Seto K."/>
            <person name="Myers J."/>
            <person name="Bonds A."/>
            <person name="Quandt C.A."/>
            <person name="Barry K."/>
            <person name="Liu P."/>
            <person name="Grigoriev I."/>
            <person name="Longcore J.E."/>
            <person name="James T.Y."/>
        </authorList>
    </citation>
    <scope>NUCLEOTIDE SEQUENCE</scope>
    <source>
        <strain evidence="2">JEL0379</strain>
    </source>
</reference>
<proteinExistence type="predicted"/>
<feature type="region of interest" description="Disordered" evidence="1">
    <location>
        <begin position="335"/>
        <end position="386"/>
    </location>
</feature>